<name>A0A5B9D5V1_9ARCH</name>
<reference evidence="1 2" key="2">
    <citation type="journal article" date="2024" name="Int. J. Syst. Evol. Microbiol.">
        <title>Promethearchaeum syntrophicum gen. nov., sp. nov., an anaerobic, obligately syntrophic archaeon, the first isolate of the lineage 'Asgard' archaea, and proposal of the new archaeal phylum Promethearchaeota phyl. nov. and kingdom Promethearchaeati regn. nov.</title>
        <authorList>
            <person name="Imachi H."/>
            <person name="Nobu M.K."/>
            <person name="Kato S."/>
            <person name="Takaki Y."/>
            <person name="Miyazaki M."/>
            <person name="Miyata M."/>
            <person name="Ogawara M."/>
            <person name="Saito Y."/>
            <person name="Sakai S."/>
            <person name="Tahara Y.O."/>
            <person name="Takano Y."/>
            <person name="Tasumi E."/>
            <person name="Uematsu K."/>
            <person name="Yoshimura T."/>
            <person name="Itoh T."/>
            <person name="Ohkuma M."/>
            <person name="Takai K."/>
        </authorList>
    </citation>
    <scope>NUCLEOTIDE SEQUENCE [LARGE SCALE GENOMIC DNA]</scope>
    <source>
        <strain evidence="1 2">MK-D1</strain>
    </source>
</reference>
<dbReference type="EMBL" id="CP042905">
    <property type="protein sequence ID" value="QEE14321.1"/>
    <property type="molecule type" value="Genomic_DNA"/>
</dbReference>
<evidence type="ECO:0000313" key="1">
    <source>
        <dbReference type="EMBL" id="QEE14321.1"/>
    </source>
</evidence>
<sequence length="44" mass="5232">MNIEHNIEQILEESVKLFFQIGLEDLAQKWDLILKNYRSSLQIA</sequence>
<dbReference type="GeneID" id="80330675"/>
<gene>
    <name evidence="1" type="ORF">DSAG12_00134</name>
</gene>
<organism evidence="1 2">
    <name type="scientific">Promethearchaeum syntrophicum</name>
    <dbReference type="NCBI Taxonomy" id="2594042"/>
    <lineage>
        <taxon>Archaea</taxon>
        <taxon>Promethearchaeati</taxon>
        <taxon>Promethearchaeota</taxon>
        <taxon>Promethearchaeia</taxon>
        <taxon>Promethearchaeales</taxon>
        <taxon>Promethearchaeaceae</taxon>
        <taxon>Promethearchaeum</taxon>
    </lineage>
</organism>
<keyword evidence="2" id="KW-1185">Reference proteome</keyword>
<dbReference type="AlphaFoldDB" id="A0A5B9D5V1"/>
<dbReference type="KEGG" id="psyt:DSAG12_00134"/>
<accession>A0A5B9D5V1</accession>
<reference evidence="1 2" key="1">
    <citation type="journal article" date="2020" name="Nature">
        <title>Isolation of an archaeon at the prokaryote-eukaryote interface.</title>
        <authorList>
            <person name="Imachi H."/>
            <person name="Nobu M.K."/>
            <person name="Nakahara N."/>
            <person name="Morono Y."/>
            <person name="Ogawara M."/>
            <person name="Takaki Y."/>
            <person name="Takano Y."/>
            <person name="Uematsu K."/>
            <person name="Ikuta T."/>
            <person name="Ito M."/>
            <person name="Matsui Y."/>
            <person name="Miyazaki M."/>
            <person name="Murata K."/>
            <person name="Saito Y."/>
            <person name="Sakai S."/>
            <person name="Song C."/>
            <person name="Tasumi E."/>
            <person name="Yamanaka Y."/>
            <person name="Yamaguchi T."/>
            <person name="Kamagata Y."/>
            <person name="Tamaki H."/>
            <person name="Takai K."/>
        </authorList>
    </citation>
    <scope>NUCLEOTIDE SEQUENCE [LARGE SCALE GENOMIC DNA]</scope>
    <source>
        <strain evidence="1 2">MK-D1</strain>
    </source>
</reference>
<dbReference type="RefSeq" id="WP_280178701.1">
    <property type="nucleotide sequence ID" value="NZ_CP042905.2"/>
</dbReference>
<proteinExistence type="predicted"/>
<evidence type="ECO:0000313" key="2">
    <source>
        <dbReference type="Proteomes" id="UP000321408"/>
    </source>
</evidence>
<dbReference type="Proteomes" id="UP000321408">
    <property type="component" value="Chromosome"/>
</dbReference>
<protein>
    <submittedName>
        <fullName evidence="1">Uncharacterized protein</fullName>
    </submittedName>
</protein>